<feature type="transmembrane region" description="Helical" evidence="1">
    <location>
        <begin position="87"/>
        <end position="107"/>
    </location>
</feature>
<organism evidence="2">
    <name type="scientific">viral metagenome</name>
    <dbReference type="NCBI Taxonomy" id="1070528"/>
    <lineage>
        <taxon>unclassified sequences</taxon>
        <taxon>metagenomes</taxon>
        <taxon>organismal metagenomes</taxon>
    </lineage>
</organism>
<protein>
    <submittedName>
        <fullName evidence="2">Uncharacterized protein</fullName>
    </submittedName>
</protein>
<reference evidence="2" key="1">
    <citation type="journal article" date="2020" name="Nature">
        <title>Giant virus diversity and host interactions through global metagenomics.</title>
        <authorList>
            <person name="Schulz F."/>
            <person name="Roux S."/>
            <person name="Paez-Espino D."/>
            <person name="Jungbluth S."/>
            <person name="Walsh D.A."/>
            <person name="Denef V.J."/>
            <person name="McMahon K.D."/>
            <person name="Konstantinidis K.T."/>
            <person name="Eloe-Fadrosh E.A."/>
            <person name="Kyrpides N.C."/>
            <person name="Woyke T."/>
        </authorList>
    </citation>
    <scope>NUCLEOTIDE SEQUENCE</scope>
    <source>
        <strain evidence="2">GVMAG-S-3300013006-158</strain>
    </source>
</reference>
<proteinExistence type="predicted"/>
<keyword evidence="1" id="KW-0812">Transmembrane</keyword>
<dbReference type="EMBL" id="MN740936">
    <property type="protein sequence ID" value="QHU18546.1"/>
    <property type="molecule type" value="Genomic_DNA"/>
</dbReference>
<name>A0A6C0KN22_9ZZZZ</name>
<keyword evidence="1" id="KW-1133">Transmembrane helix</keyword>
<dbReference type="AlphaFoldDB" id="A0A6C0KN22"/>
<evidence type="ECO:0000256" key="1">
    <source>
        <dbReference type="SAM" id="Phobius"/>
    </source>
</evidence>
<evidence type="ECO:0000313" key="2">
    <source>
        <dbReference type="EMBL" id="QHU18546.1"/>
    </source>
</evidence>
<keyword evidence="1" id="KW-0472">Membrane</keyword>
<sequence length="109" mass="12679">MGKIRNKIEHICMEDIDTSVHIMDTIEVKRTPSCLGYSIVTNYTIVIQSPSDFDRIKDIIAKSGTNYELKYTNTKDHPVYTITIHTFVYNDIVYTSLIALLCFLYWMTM</sequence>
<accession>A0A6C0KN22</accession>